<organism evidence="1 2">
    <name type="scientific">Synaphobranchus kaupii</name>
    <name type="common">Kaup's arrowtooth eel</name>
    <dbReference type="NCBI Taxonomy" id="118154"/>
    <lineage>
        <taxon>Eukaryota</taxon>
        <taxon>Metazoa</taxon>
        <taxon>Chordata</taxon>
        <taxon>Craniata</taxon>
        <taxon>Vertebrata</taxon>
        <taxon>Euteleostomi</taxon>
        <taxon>Actinopterygii</taxon>
        <taxon>Neopterygii</taxon>
        <taxon>Teleostei</taxon>
        <taxon>Anguilliformes</taxon>
        <taxon>Synaphobranchidae</taxon>
        <taxon>Synaphobranchus</taxon>
    </lineage>
</organism>
<dbReference type="Proteomes" id="UP001152622">
    <property type="component" value="Chromosome 4"/>
</dbReference>
<gene>
    <name evidence="1" type="ORF">SKAU_G00136390</name>
</gene>
<evidence type="ECO:0000313" key="1">
    <source>
        <dbReference type="EMBL" id="KAJ8364808.1"/>
    </source>
</evidence>
<protein>
    <submittedName>
        <fullName evidence="1">Uncharacterized protein</fullName>
    </submittedName>
</protein>
<evidence type="ECO:0000313" key="2">
    <source>
        <dbReference type="Proteomes" id="UP001152622"/>
    </source>
</evidence>
<dbReference type="AlphaFoldDB" id="A0A9Q1FSE8"/>
<reference evidence="1" key="1">
    <citation type="journal article" date="2023" name="Science">
        <title>Genome structures resolve the early diversification of teleost fishes.</title>
        <authorList>
            <person name="Parey E."/>
            <person name="Louis A."/>
            <person name="Montfort J."/>
            <person name="Bouchez O."/>
            <person name="Roques C."/>
            <person name="Iampietro C."/>
            <person name="Lluch J."/>
            <person name="Castinel A."/>
            <person name="Donnadieu C."/>
            <person name="Desvignes T."/>
            <person name="Floi Bucao C."/>
            <person name="Jouanno E."/>
            <person name="Wen M."/>
            <person name="Mejri S."/>
            <person name="Dirks R."/>
            <person name="Jansen H."/>
            <person name="Henkel C."/>
            <person name="Chen W.J."/>
            <person name="Zahm M."/>
            <person name="Cabau C."/>
            <person name="Klopp C."/>
            <person name="Thompson A.W."/>
            <person name="Robinson-Rechavi M."/>
            <person name="Braasch I."/>
            <person name="Lecointre G."/>
            <person name="Bobe J."/>
            <person name="Postlethwait J.H."/>
            <person name="Berthelot C."/>
            <person name="Roest Crollius H."/>
            <person name="Guiguen Y."/>
        </authorList>
    </citation>
    <scope>NUCLEOTIDE SEQUENCE</scope>
    <source>
        <strain evidence="1">WJC10195</strain>
    </source>
</reference>
<proteinExistence type="predicted"/>
<sequence length="103" mass="10707">MGTGLPGGPQSRSILPGSKWWPATEFTINLEVLYLVVGTMHVRDTPCGGLRHHPITNSGQSGTPCLTESGQAAAITPLPITTAVHAIGATLDIKPYLSLSSST</sequence>
<comment type="caution">
    <text evidence="1">The sequence shown here is derived from an EMBL/GenBank/DDBJ whole genome shotgun (WGS) entry which is preliminary data.</text>
</comment>
<name>A0A9Q1FSE8_SYNKA</name>
<accession>A0A9Q1FSE8</accession>
<keyword evidence="2" id="KW-1185">Reference proteome</keyword>
<dbReference type="EMBL" id="JAINUF010000004">
    <property type="protein sequence ID" value="KAJ8364808.1"/>
    <property type="molecule type" value="Genomic_DNA"/>
</dbReference>